<name>A0A1H3XA07_9RHOB</name>
<keyword evidence="1" id="KW-1133">Transmembrane helix</keyword>
<evidence type="ECO:0000256" key="1">
    <source>
        <dbReference type="SAM" id="Phobius"/>
    </source>
</evidence>
<evidence type="ECO:0000313" key="2">
    <source>
        <dbReference type="EMBL" id="SDZ96189.1"/>
    </source>
</evidence>
<evidence type="ECO:0000313" key="3">
    <source>
        <dbReference type="Proteomes" id="UP000198703"/>
    </source>
</evidence>
<protein>
    <submittedName>
        <fullName evidence="2">Uncharacterized protein</fullName>
    </submittedName>
</protein>
<dbReference type="OrthoDB" id="5702699at2"/>
<keyword evidence="1" id="KW-0812">Transmembrane</keyword>
<dbReference type="Proteomes" id="UP000198703">
    <property type="component" value="Unassembled WGS sequence"/>
</dbReference>
<proteinExistence type="predicted"/>
<dbReference type="EMBL" id="FNQM01000002">
    <property type="protein sequence ID" value="SDZ96189.1"/>
    <property type="molecule type" value="Genomic_DNA"/>
</dbReference>
<dbReference type="AlphaFoldDB" id="A0A1H3XA07"/>
<dbReference type="STRING" id="89524.SAMN05444370_102337"/>
<accession>A0A1H3XA07</accession>
<dbReference type="RefSeq" id="WP_093249170.1">
    <property type="nucleotide sequence ID" value="NZ_FNQM01000002.1"/>
</dbReference>
<feature type="transmembrane region" description="Helical" evidence="1">
    <location>
        <begin position="89"/>
        <end position="111"/>
    </location>
</feature>
<gene>
    <name evidence="2" type="ORF">SAMN05444370_102337</name>
</gene>
<keyword evidence="1" id="KW-0472">Membrane</keyword>
<organism evidence="2 3">
    <name type="scientific">Rubrimonas cliftonensis</name>
    <dbReference type="NCBI Taxonomy" id="89524"/>
    <lineage>
        <taxon>Bacteria</taxon>
        <taxon>Pseudomonadati</taxon>
        <taxon>Pseudomonadota</taxon>
        <taxon>Alphaproteobacteria</taxon>
        <taxon>Rhodobacterales</taxon>
        <taxon>Paracoccaceae</taxon>
        <taxon>Rubrimonas</taxon>
    </lineage>
</organism>
<sequence>MATRQFSEDDLLAYVRGAARPDLSDRIEAAMAAEPALKAEIALMRGLGPALRGEDAGPDATAFGWRRLEAAIRREPSGRADAAAPRRMAMWRAAAALLAVVGLGQAVYIAAQWTGGEAPAYRTASEPAARHVLGVGFAPDATAAAIAELLTSVEARIVDGPGAIGLYRLGFASAEARDAARARLEASPLIDLVADE</sequence>
<keyword evidence="3" id="KW-1185">Reference proteome</keyword>
<reference evidence="2 3" key="1">
    <citation type="submission" date="2016-10" db="EMBL/GenBank/DDBJ databases">
        <authorList>
            <person name="de Groot N.N."/>
        </authorList>
    </citation>
    <scope>NUCLEOTIDE SEQUENCE [LARGE SCALE GENOMIC DNA]</scope>
    <source>
        <strain evidence="2 3">DSM 15345</strain>
    </source>
</reference>